<dbReference type="GeneID" id="108663403"/>
<feature type="compositionally biased region" description="Polar residues" evidence="1">
    <location>
        <begin position="154"/>
        <end position="166"/>
    </location>
</feature>
<accession>A0AB32WSY9</accession>
<protein>
    <submittedName>
        <fullName evidence="3">Uncharacterized protein LOC108663403</fullName>
    </submittedName>
</protein>
<dbReference type="RefSeq" id="XP_017982613.1">
    <property type="nucleotide sequence ID" value="XM_018127124.1"/>
</dbReference>
<feature type="region of interest" description="Disordered" evidence="1">
    <location>
        <begin position="134"/>
        <end position="166"/>
    </location>
</feature>
<sequence>MSLVAFGRPAEKLVFASIIKLATLQSIDRMTLPGPFKALINLQKFFTIGLTNRGIKTRFGNYKIFDSTDLKDQEWHTVIVAPTSKSSTFPPLTLGSLASRATIEEPEKQLLPTPIKTEISREVFLVPTFEKQPVLTKGEESPSKKYKTRALPKATQQSKKTTAQDC</sequence>
<dbReference type="Gramene" id="Tc09v2_t011400.1">
    <property type="protein sequence ID" value="Tc09v2_p011400.1"/>
    <property type="gene ID" value="Tc09v2_g011400"/>
</dbReference>
<gene>
    <name evidence="3" type="primary">LOC108663403</name>
</gene>
<evidence type="ECO:0000313" key="3">
    <source>
        <dbReference type="RefSeq" id="XP_017982613.1"/>
    </source>
</evidence>
<reference evidence="2" key="1">
    <citation type="journal article" date="1997" name="Nucleic Acids Res.">
        <title>tRNAscan-SE: a program for improved detection of transfer RNA genes in genomic sequence.</title>
        <authorList>
            <person name="Lowe T.M."/>
            <person name="Eddy S.R."/>
        </authorList>
    </citation>
    <scope>NUCLEOTIDE SEQUENCE [LARGE SCALE GENOMIC DNA]</scope>
    <source>
        <strain evidence="2">r\B97-61/B2</strain>
    </source>
</reference>
<proteinExistence type="predicted"/>
<dbReference type="AlphaFoldDB" id="A0AB32WSY9"/>
<evidence type="ECO:0000256" key="1">
    <source>
        <dbReference type="SAM" id="MobiDB-lite"/>
    </source>
</evidence>
<organism evidence="2 3">
    <name type="scientific">Theobroma cacao</name>
    <name type="common">Cacao</name>
    <name type="synonym">Cocoa</name>
    <dbReference type="NCBI Taxonomy" id="3641"/>
    <lineage>
        <taxon>Eukaryota</taxon>
        <taxon>Viridiplantae</taxon>
        <taxon>Streptophyta</taxon>
        <taxon>Embryophyta</taxon>
        <taxon>Tracheophyta</taxon>
        <taxon>Spermatophyta</taxon>
        <taxon>Magnoliopsida</taxon>
        <taxon>eudicotyledons</taxon>
        <taxon>Gunneridae</taxon>
        <taxon>Pentapetalae</taxon>
        <taxon>rosids</taxon>
        <taxon>malvids</taxon>
        <taxon>Malvales</taxon>
        <taxon>Malvaceae</taxon>
        <taxon>Byttnerioideae</taxon>
        <taxon>Theobroma</taxon>
    </lineage>
</organism>
<evidence type="ECO:0000313" key="2">
    <source>
        <dbReference type="Proteomes" id="UP000694886"/>
    </source>
</evidence>
<dbReference type="KEGG" id="tcc:108663403"/>
<reference evidence="3" key="2">
    <citation type="submission" date="2025-08" db="UniProtKB">
        <authorList>
            <consortium name="RefSeq"/>
        </authorList>
    </citation>
    <scope>IDENTIFICATION</scope>
</reference>
<dbReference type="Proteomes" id="UP000694886">
    <property type="component" value="Chromosome 9"/>
</dbReference>
<name>A0AB32WSY9_THECC</name>